<proteinExistence type="predicted"/>
<sequence>MGKKKYKSTGARAAWGIGVLGATTIGGMYAFSQLSGKATPEEQAWTYPGDDLIDANYDNGYSSTYAIDIDAPAYAVWRILKQLGANKTGSFSSEWLERTFARLPFYNSYELQEEFQQPDSMVPGDIAAFDYQGMSMEWADVVPGKYLVQWVDTKNPPAAPGSYAFRYPSMDHFAAAWCFYMIPLKGERTRLINHWRIGYEPNAPLPTAINWVNIELIGGCMTRLQNIYIKRVAEFRKKQQHIGKFMRGTLGGRYFGSKVPAGRWDGTPLFEDTYTQWFQYGRSCPAVAEIRPPKTDDPAWPPVGPGTPWSDIIDPDYFKDWEEPKFSWEEQIRQKKERTYLKGWGKKAEE</sequence>
<evidence type="ECO:0000256" key="1">
    <source>
        <dbReference type="SAM" id="Phobius"/>
    </source>
</evidence>
<organism evidence="2 3">
    <name type="scientific">Corynebacterium silvaticum</name>
    <dbReference type="NCBI Taxonomy" id="2320431"/>
    <lineage>
        <taxon>Bacteria</taxon>
        <taxon>Bacillati</taxon>
        <taxon>Actinomycetota</taxon>
        <taxon>Actinomycetes</taxon>
        <taxon>Mycobacteriales</taxon>
        <taxon>Corynebacteriaceae</taxon>
        <taxon>Corynebacterium</taxon>
    </lineage>
</organism>
<gene>
    <name evidence="2" type="ORF">CBE74_02110</name>
</gene>
<reference evidence="2 3" key="2">
    <citation type="journal article" date="2020" name="Antonie Van Leeuwenhoek">
        <title>Phylogenomic characterisation of a novel corynebacterial species pathogenic to animals.</title>
        <authorList>
            <person name="Moller J."/>
            <person name="Musella L."/>
            <person name="Melnikov V."/>
            <person name="Geissdorfer W."/>
            <person name="Burkovski A."/>
            <person name="Sangal V."/>
        </authorList>
    </citation>
    <scope>NUCLEOTIDE SEQUENCE [LARGE SCALE GENOMIC DNA]</scope>
    <source>
        <strain evidence="2 3">PO100/5</strain>
    </source>
</reference>
<keyword evidence="1" id="KW-1133">Transmembrane helix</keyword>
<dbReference type="AlphaFoldDB" id="A0A7U5K7H2"/>
<keyword evidence="1" id="KW-0812">Transmembrane</keyword>
<dbReference type="RefSeq" id="WP_171483315.1">
    <property type="nucleotide sequence ID" value="NZ_CP021417.2"/>
</dbReference>
<keyword evidence="1" id="KW-0472">Membrane</keyword>
<reference evidence="2 3" key="1">
    <citation type="journal article" date="2014" name="BMC Vet. Res.">
        <title>First report of Corynebacterium pseudotuberculosis from caseous lymphadenitis lesions in Black Alentejano pig (Sus scrofa domesticus).</title>
        <authorList>
            <person name="Oliveira M."/>
            <person name="Barroco C."/>
            <person name="Mottola C."/>
            <person name="Santos R."/>
            <person name="Lemsaddek A."/>
            <person name="Tavares L."/>
            <person name="Semedo-Lemsaddek T."/>
        </authorList>
    </citation>
    <scope>NUCLEOTIDE SEQUENCE [LARGE SCALE GENOMIC DNA]</scope>
    <source>
        <strain evidence="2 3">PO100/5</strain>
    </source>
</reference>
<name>A0A7U5K7H2_9CORY</name>
<accession>A0A7U5K7H2</accession>
<dbReference type="Proteomes" id="UP000195652">
    <property type="component" value="Chromosome"/>
</dbReference>
<reference evidence="2 3" key="3">
    <citation type="journal article" date="2020" name="Int. J. Syst. Evol. Microbiol.">
        <title>Corynebacterium silvaticum sp. nov., a unique group of NTTB corynebacteria in wild boar and roe deer.</title>
        <authorList>
            <person name="Dangel A."/>
            <person name="Berger A."/>
            <person name="Rau J."/>
            <person name="Eisenberg T."/>
            <person name="Kampfer P."/>
            <person name="Margos G."/>
            <person name="Contzen M."/>
            <person name="Busse H.J."/>
            <person name="Konrad R."/>
            <person name="Peters M."/>
            <person name="Sting R."/>
            <person name="Sing A."/>
        </authorList>
    </citation>
    <scope>NUCLEOTIDE SEQUENCE [LARGE SCALE GENOMIC DNA]</scope>
    <source>
        <strain evidence="2 3">PO100/5</strain>
    </source>
</reference>
<dbReference type="KEGG" id="csil:CBE74_02110"/>
<keyword evidence="3" id="KW-1185">Reference proteome</keyword>
<dbReference type="GeneID" id="75007078"/>
<evidence type="ECO:0000313" key="3">
    <source>
        <dbReference type="Proteomes" id="UP000195652"/>
    </source>
</evidence>
<dbReference type="EMBL" id="CP021417">
    <property type="protein sequence ID" value="ARU45489.1"/>
    <property type="molecule type" value="Genomic_DNA"/>
</dbReference>
<protein>
    <submittedName>
        <fullName evidence="2">Uncharacterized protein</fullName>
    </submittedName>
</protein>
<evidence type="ECO:0000313" key="2">
    <source>
        <dbReference type="EMBL" id="ARU45489.1"/>
    </source>
</evidence>
<feature type="transmembrane region" description="Helical" evidence="1">
    <location>
        <begin position="12"/>
        <end position="31"/>
    </location>
</feature>
<reference evidence="2 3" key="4">
    <citation type="journal article" date="2020" name="PLoS ONE">
        <title>Taxonomic classification of strain PO100/5 shows a broader geographic distribution and genetic markers of the recently described Corynebacterium silvaticum.</title>
        <authorList>
            <person name="Viana M.V.C."/>
            <person name="Profeta R."/>
            <person name="da Silva A.L."/>
            <person name="Hurtado R."/>
            <person name="Cerqueira J.C."/>
            <person name="Ribeiro B.F.S."/>
            <person name="Almeida M.O."/>
            <person name="Morais-Rodrigues F."/>
            <person name="Soares S.C."/>
            <person name="Oliveira M."/>
            <person name="Tavares L."/>
            <person name="Figueiredo H."/>
            <person name="Wattam A.R."/>
            <person name="Barh D."/>
            <person name="Ghosh P."/>
            <person name="Silva A."/>
            <person name="Azevedo V."/>
        </authorList>
    </citation>
    <scope>NUCLEOTIDE SEQUENCE [LARGE SCALE GENOMIC DNA]</scope>
    <source>
        <strain evidence="2 3">PO100/5</strain>
    </source>
</reference>